<feature type="transmembrane region" description="Helical" evidence="7">
    <location>
        <begin position="613"/>
        <end position="634"/>
    </location>
</feature>
<dbReference type="RefSeq" id="WP_103241799.1">
    <property type="nucleotide sequence ID" value="NZ_JANJZD010000034.1"/>
</dbReference>
<dbReference type="PRINTS" id="PR00633">
    <property type="entry name" value="RCCNDNSATION"/>
</dbReference>
<dbReference type="SUPFAM" id="SSF161098">
    <property type="entry name" value="MetI-like"/>
    <property type="match status" value="1"/>
</dbReference>
<dbReference type="CDD" id="cd06261">
    <property type="entry name" value="TM_PBP2"/>
    <property type="match status" value="1"/>
</dbReference>
<organism evidence="9 10">
    <name type="scientific">Acetatifactor muris</name>
    <dbReference type="NCBI Taxonomy" id="879566"/>
    <lineage>
        <taxon>Bacteria</taxon>
        <taxon>Bacillati</taxon>
        <taxon>Bacillota</taxon>
        <taxon>Clostridia</taxon>
        <taxon>Lachnospirales</taxon>
        <taxon>Lachnospiraceae</taxon>
        <taxon>Acetatifactor</taxon>
    </lineage>
</organism>
<comment type="similarity">
    <text evidence="7">Belongs to the binding-protein-dependent transport system permease family.</text>
</comment>
<dbReference type="InterPro" id="IPR035906">
    <property type="entry name" value="MetI-like_sf"/>
</dbReference>
<keyword evidence="2 7" id="KW-0813">Transport</keyword>
<dbReference type="GO" id="GO:0005886">
    <property type="term" value="C:plasma membrane"/>
    <property type="evidence" value="ECO:0007669"/>
    <property type="project" value="UniProtKB-SubCell"/>
</dbReference>
<dbReference type="InterPro" id="IPR009091">
    <property type="entry name" value="RCC1/BLIP-II"/>
</dbReference>
<keyword evidence="10" id="KW-1185">Reference proteome</keyword>
<dbReference type="Gene3D" id="2.130.10.30">
    <property type="entry name" value="Regulator of chromosome condensation 1/beta-lactamase-inhibitor protein II"/>
    <property type="match status" value="2"/>
</dbReference>
<dbReference type="Pfam" id="PF13540">
    <property type="entry name" value="RCC1_2"/>
    <property type="match status" value="2"/>
</dbReference>
<evidence type="ECO:0000256" key="2">
    <source>
        <dbReference type="ARBA" id="ARBA00022448"/>
    </source>
</evidence>
<keyword evidence="6 7" id="KW-0472">Membrane</keyword>
<dbReference type="PROSITE" id="PS50012">
    <property type="entry name" value="RCC1_3"/>
    <property type="match status" value="2"/>
</dbReference>
<dbReference type="AlphaFoldDB" id="A0A2K4ZMV8"/>
<evidence type="ECO:0000256" key="4">
    <source>
        <dbReference type="ARBA" id="ARBA00022692"/>
    </source>
</evidence>
<gene>
    <name evidence="9" type="primary">oppC_2</name>
    <name evidence="9" type="ORF">AMURIS_04572</name>
</gene>
<reference evidence="9 10" key="1">
    <citation type="submission" date="2018-01" db="EMBL/GenBank/DDBJ databases">
        <authorList>
            <person name="Gaut B.S."/>
            <person name="Morton B.R."/>
            <person name="Clegg M.T."/>
            <person name="Duvall M.R."/>
        </authorList>
    </citation>
    <scope>NUCLEOTIDE SEQUENCE [LARGE SCALE GENOMIC DNA]</scope>
    <source>
        <strain evidence="9">GP69</strain>
    </source>
</reference>
<dbReference type="Gene3D" id="1.10.3720.10">
    <property type="entry name" value="MetI-like"/>
    <property type="match status" value="1"/>
</dbReference>
<keyword evidence="4 7" id="KW-0812">Transmembrane</keyword>
<protein>
    <submittedName>
        <fullName evidence="9">Oligopeptide transport system permease protein OppC</fullName>
    </submittedName>
</protein>
<dbReference type="InterPro" id="IPR050366">
    <property type="entry name" value="BP-dependent_transpt_permease"/>
</dbReference>
<evidence type="ECO:0000313" key="10">
    <source>
        <dbReference type="Proteomes" id="UP000236311"/>
    </source>
</evidence>
<evidence type="ECO:0000313" key="9">
    <source>
        <dbReference type="EMBL" id="SOY31823.1"/>
    </source>
</evidence>
<feature type="transmembrane region" description="Helical" evidence="7">
    <location>
        <begin position="471"/>
        <end position="494"/>
    </location>
</feature>
<proteinExistence type="inferred from homology"/>
<dbReference type="SUPFAM" id="SSF50985">
    <property type="entry name" value="RCC1/BLIP-II"/>
    <property type="match status" value="2"/>
</dbReference>
<dbReference type="Pfam" id="PF00528">
    <property type="entry name" value="BPD_transp_1"/>
    <property type="match status" value="1"/>
</dbReference>
<dbReference type="PROSITE" id="PS50928">
    <property type="entry name" value="ABC_TM1"/>
    <property type="match status" value="1"/>
</dbReference>
<dbReference type="GO" id="GO:0055085">
    <property type="term" value="P:transmembrane transport"/>
    <property type="evidence" value="ECO:0007669"/>
    <property type="project" value="InterPro"/>
</dbReference>
<evidence type="ECO:0000256" key="7">
    <source>
        <dbReference type="RuleBase" id="RU363032"/>
    </source>
</evidence>
<dbReference type="InterPro" id="IPR000408">
    <property type="entry name" value="Reg_chr_condens"/>
</dbReference>
<dbReference type="InterPro" id="IPR000515">
    <property type="entry name" value="MetI-like"/>
</dbReference>
<feature type="transmembrane region" description="Helical" evidence="7">
    <location>
        <begin position="440"/>
        <end position="464"/>
    </location>
</feature>
<feature type="transmembrane region" description="Helical" evidence="7">
    <location>
        <begin position="552"/>
        <end position="573"/>
    </location>
</feature>
<name>A0A2K4ZMV8_9FIRM</name>
<accession>A0A2K4ZMV8</accession>
<dbReference type="PANTHER" id="PTHR43386">
    <property type="entry name" value="OLIGOPEPTIDE TRANSPORT SYSTEM PERMEASE PROTEIN APPC"/>
    <property type="match status" value="1"/>
</dbReference>
<feature type="transmembrane region" description="Helical" evidence="7">
    <location>
        <begin position="506"/>
        <end position="525"/>
    </location>
</feature>
<sequence>MENKKASSRKGFAPFRWLRRMFFGASKELTVADERYDSPGKLAVKRFFRKPLATGAVIILAGMFLFVFIGSAISPADLTETGSEMLHTNMAPTQSLMKLPDGMKDGVVDISSRGTFTIGVDTDGKVSMWGQYVNISGDPARDVMQIPEEVKNNKIVHVAAGSDHCVAISEDGQVYAWGEFDNGQYGHEGSMIAAARKQPDELMNGGTIDASQVRQLICGNQVTAILMEDGTIYAWGNDGLSATNLSSVIKHSKKEGKIVKLAFTNDGIYGIDEYGIFVCGKSTKYNLISMPDENGQNVTVDLFEYIGERKVTDIAASGNALALVLDDGEIIVSGMKEPQPELLEGENAVSVSGGTRHFVLTTDQGRVYAWGQNYRNQCKIPGALTEEGAVDKVYASGFQNYAFKDGKFVDSWGLKGYLMGTDDMGRDVFNRIMNGGKMTMTVGAVAVIVSTIIGIIIGCISGYFGGAVDMLLMRLTEIVGAIPFLPFALCLSAIFQGSDIHENTRIVIIMLILGVLSWTGLARLVRGQILAEREKEFVTAARSMGVKERRIAFRHILPNIVSVILVTVTLDFASCMLTESSLSYLGFGVQLPRPTWGNMLNGSRNALVIQSFWWRWVFPALFLSVVVICINIIGDTLRDVLDPKSEVEK</sequence>
<dbReference type="EMBL" id="OFSM01000032">
    <property type="protein sequence ID" value="SOY31823.1"/>
    <property type="molecule type" value="Genomic_DNA"/>
</dbReference>
<dbReference type="OrthoDB" id="9797852at2"/>
<evidence type="ECO:0000259" key="8">
    <source>
        <dbReference type="PROSITE" id="PS50928"/>
    </source>
</evidence>
<evidence type="ECO:0000256" key="5">
    <source>
        <dbReference type="ARBA" id="ARBA00022989"/>
    </source>
</evidence>
<feature type="transmembrane region" description="Helical" evidence="7">
    <location>
        <begin position="52"/>
        <end position="73"/>
    </location>
</feature>
<dbReference type="InterPro" id="IPR025966">
    <property type="entry name" value="OppC_N"/>
</dbReference>
<comment type="subcellular location">
    <subcellularLocation>
        <location evidence="1 7">Cell membrane</location>
        <topology evidence="1 7">Multi-pass membrane protein</topology>
    </subcellularLocation>
</comment>
<dbReference type="Pfam" id="PF12911">
    <property type="entry name" value="OppC_N"/>
    <property type="match status" value="1"/>
</dbReference>
<keyword evidence="5 7" id="KW-1133">Transmembrane helix</keyword>
<feature type="domain" description="ABC transmembrane type-1" evidence="8">
    <location>
        <begin position="436"/>
        <end position="634"/>
    </location>
</feature>
<dbReference type="Proteomes" id="UP000236311">
    <property type="component" value="Unassembled WGS sequence"/>
</dbReference>
<evidence type="ECO:0000256" key="3">
    <source>
        <dbReference type="ARBA" id="ARBA00022475"/>
    </source>
</evidence>
<dbReference type="PANTHER" id="PTHR43386:SF1">
    <property type="entry name" value="D,D-DIPEPTIDE TRANSPORT SYSTEM PERMEASE PROTEIN DDPC-RELATED"/>
    <property type="match status" value="1"/>
</dbReference>
<evidence type="ECO:0000256" key="6">
    <source>
        <dbReference type="ARBA" id="ARBA00023136"/>
    </source>
</evidence>
<evidence type="ECO:0000256" key="1">
    <source>
        <dbReference type="ARBA" id="ARBA00004651"/>
    </source>
</evidence>
<keyword evidence="3" id="KW-1003">Cell membrane</keyword>